<reference evidence="2 3" key="1">
    <citation type="submission" date="2014-06" db="EMBL/GenBank/DDBJ databases">
        <title>Whole Genome Sequences of Three Symbiotic Endozoicomonas Bacteria.</title>
        <authorList>
            <person name="Neave M.J."/>
            <person name="Apprill A."/>
            <person name="Voolstra C.R."/>
        </authorList>
    </citation>
    <scope>NUCLEOTIDE SEQUENCE [LARGE SCALE GENOMIC DNA]</scope>
    <source>
        <strain evidence="2 3">LMG 24815</strain>
    </source>
</reference>
<keyword evidence="1" id="KW-1133">Transmembrane helix</keyword>
<keyword evidence="1" id="KW-0472">Membrane</keyword>
<protein>
    <submittedName>
        <fullName evidence="2">Uncharacterized protein</fullName>
    </submittedName>
</protein>
<proteinExistence type="predicted"/>
<evidence type="ECO:0000313" key="2">
    <source>
        <dbReference type="EMBL" id="KEQ14497.1"/>
    </source>
</evidence>
<gene>
    <name evidence="2" type="ORF">GZ77_09085</name>
</gene>
<comment type="caution">
    <text evidence="2">The sequence shown here is derived from an EMBL/GenBank/DDBJ whole genome shotgun (WGS) entry which is preliminary data.</text>
</comment>
<name>A0A081N7S4_9GAMM</name>
<feature type="transmembrane region" description="Helical" evidence="1">
    <location>
        <begin position="12"/>
        <end position="30"/>
    </location>
</feature>
<keyword evidence="1" id="KW-0812">Transmembrane</keyword>
<evidence type="ECO:0000313" key="3">
    <source>
        <dbReference type="Proteomes" id="UP000028006"/>
    </source>
</evidence>
<dbReference type="Proteomes" id="UP000028006">
    <property type="component" value="Unassembled WGS sequence"/>
</dbReference>
<dbReference type="EMBL" id="JOKG01000002">
    <property type="protein sequence ID" value="KEQ14497.1"/>
    <property type="molecule type" value="Genomic_DNA"/>
</dbReference>
<accession>A0A081N7S4</accession>
<dbReference type="AlphaFoldDB" id="A0A081N7S4"/>
<sequence>MSGTDREQLMKNVLITLLTIMIALLCWGIYTGDIRKAPESMELATDSKTSCLVKEGARVCQQVSMRTWIEPLTDGTLPSQ</sequence>
<evidence type="ECO:0000256" key="1">
    <source>
        <dbReference type="SAM" id="Phobius"/>
    </source>
</evidence>
<organism evidence="2 3">
    <name type="scientific">Endozoicomonas montiporae</name>
    <dbReference type="NCBI Taxonomy" id="1027273"/>
    <lineage>
        <taxon>Bacteria</taxon>
        <taxon>Pseudomonadati</taxon>
        <taxon>Pseudomonadota</taxon>
        <taxon>Gammaproteobacteria</taxon>
        <taxon>Oceanospirillales</taxon>
        <taxon>Endozoicomonadaceae</taxon>
        <taxon>Endozoicomonas</taxon>
    </lineage>
</organism>
<keyword evidence="3" id="KW-1185">Reference proteome</keyword>